<reference evidence="7" key="2">
    <citation type="submission" date="2021-08" db="EMBL/GenBank/DDBJ databases">
        <authorList>
            <person name="Dalcin Martins P."/>
        </authorList>
    </citation>
    <scope>NUCLEOTIDE SEQUENCE</scope>
    <source>
        <strain evidence="7">MAG_39</strain>
    </source>
</reference>
<dbReference type="Gene3D" id="6.10.140.1420">
    <property type="match status" value="1"/>
</dbReference>
<dbReference type="EMBL" id="JAIOIV010000135">
    <property type="protein sequence ID" value="MBZ0158080.1"/>
    <property type="molecule type" value="Genomic_DNA"/>
</dbReference>
<evidence type="ECO:0000256" key="1">
    <source>
        <dbReference type="ARBA" id="ARBA00022485"/>
    </source>
</evidence>
<dbReference type="SUPFAM" id="SSF55124">
    <property type="entry name" value="Nitrite/Sulfite reductase N-terminal domain-like"/>
    <property type="match status" value="1"/>
</dbReference>
<keyword evidence="3" id="KW-0408">Iron</keyword>
<dbReference type="GO" id="GO:0051539">
    <property type="term" value="F:4 iron, 4 sulfur cluster binding"/>
    <property type="evidence" value="ECO:0007669"/>
    <property type="project" value="UniProtKB-KW"/>
</dbReference>
<dbReference type="InterPro" id="IPR017896">
    <property type="entry name" value="4Fe4S_Fe-S-bd"/>
</dbReference>
<reference evidence="7" key="1">
    <citation type="journal article" date="2021" name="bioRxiv">
        <title>Unraveling nitrogen, sulfur and carbon metabolic pathways and microbial community transcriptional responses to substrate deprivation and toxicity stresses in a bioreactor mimicking anoxic brackish coastal sediment conditions.</title>
        <authorList>
            <person name="Martins P.D."/>
            <person name="Echeveste M.J."/>
            <person name="Arshad A."/>
            <person name="Kurth J."/>
            <person name="Ouboter H."/>
            <person name="Jetten M.S.M."/>
            <person name="Welte C.U."/>
        </authorList>
    </citation>
    <scope>NUCLEOTIDE SEQUENCE</scope>
    <source>
        <strain evidence="7">MAG_39</strain>
    </source>
</reference>
<dbReference type="Gene3D" id="3.30.70.2500">
    <property type="match status" value="1"/>
</dbReference>
<dbReference type="InterPro" id="IPR036136">
    <property type="entry name" value="Nit/Sulf_reduc_fer-like_dom_sf"/>
</dbReference>
<dbReference type="InterPro" id="IPR045854">
    <property type="entry name" value="NO2/SO3_Rdtase_4Fe4S_sf"/>
</dbReference>
<dbReference type="PROSITE" id="PS51379">
    <property type="entry name" value="4FE4S_FER_2"/>
    <property type="match status" value="1"/>
</dbReference>
<keyword evidence="2" id="KW-0479">Metal-binding</keyword>
<proteinExistence type="predicted"/>
<evidence type="ECO:0000313" key="7">
    <source>
        <dbReference type="EMBL" id="MBZ0158080.1"/>
    </source>
</evidence>
<accession>A0A953SDC1</accession>
<evidence type="ECO:0000256" key="5">
    <source>
        <dbReference type="SAM" id="MobiDB-lite"/>
    </source>
</evidence>
<dbReference type="SUPFAM" id="SSF54862">
    <property type="entry name" value="4Fe-4S ferredoxins"/>
    <property type="match status" value="1"/>
</dbReference>
<dbReference type="Gene3D" id="3.30.70.20">
    <property type="match status" value="1"/>
</dbReference>
<dbReference type="Pfam" id="PF01077">
    <property type="entry name" value="NIR_SIR"/>
    <property type="match status" value="1"/>
</dbReference>
<keyword evidence="1" id="KW-0004">4Fe-4S</keyword>
<dbReference type="Proteomes" id="UP000705867">
    <property type="component" value="Unassembled WGS sequence"/>
</dbReference>
<dbReference type="GO" id="GO:0020037">
    <property type="term" value="F:heme binding"/>
    <property type="evidence" value="ECO:0007669"/>
    <property type="project" value="InterPro"/>
</dbReference>
<dbReference type="GO" id="GO:0050311">
    <property type="term" value="F:sulfite reductase (ferredoxin) activity"/>
    <property type="evidence" value="ECO:0007669"/>
    <property type="project" value="TreeGrafter"/>
</dbReference>
<dbReference type="SUPFAM" id="SSF56014">
    <property type="entry name" value="Nitrite and sulphite reductase 4Fe-4S domain-like"/>
    <property type="match status" value="1"/>
</dbReference>
<evidence type="ECO:0000259" key="6">
    <source>
        <dbReference type="PROSITE" id="PS51379"/>
    </source>
</evidence>
<comment type="caution">
    <text evidence="7">The sequence shown here is derived from an EMBL/GenBank/DDBJ whole genome shotgun (WGS) entry which is preliminary data.</text>
</comment>
<dbReference type="InterPro" id="IPR006067">
    <property type="entry name" value="NO2/SO3_Rdtase_4Fe4S_dom"/>
</dbReference>
<dbReference type="PANTHER" id="PTHR11493:SF54">
    <property type="entry name" value="ANAEROBIC SULFITE REDUCTASE SUBUNIT C"/>
    <property type="match status" value="1"/>
</dbReference>
<evidence type="ECO:0000313" key="8">
    <source>
        <dbReference type="Proteomes" id="UP000705867"/>
    </source>
</evidence>
<feature type="compositionally biased region" description="Basic and acidic residues" evidence="5">
    <location>
        <begin position="1"/>
        <end position="13"/>
    </location>
</feature>
<feature type="domain" description="4Fe-4S ferredoxin-type" evidence="6">
    <location>
        <begin position="272"/>
        <end position="299"/>
    </location>
</feature>
<dbReference type="GO" id="GO:0046872">
    <property type="term" value="F:metal ion binding"/>
    <property type="evidence" value="ECO:0007669"/>
    <property type="project" value="UniProtKB-KW"/>
</dbReference>
<keyword evidence="4" id="KW-0411">Iron-sulfur</keyword>
<evidence type="ECO:0000256" key="3">
    <source>
        <dbReference type="ARBA" id="ARBA00023004"/>
    </source>
</evidence>
<protein>
    <recommendedName>
        <fullName evidence="6">4Fe-4S ferredoxin-type domain-containing protein</fullName>
    </recommendedName>
</protein>
<dbReference type="InterPro" id="IPR045169">
    <property type="entry name" value="NO2/SO3_Rdtase_4Fe4S_prot"/>
</dbReference>
<name>A0A953SDC1_9BACT</name>
<evidence type="ECO:0000256" key="4">
    <source>
        <dbReference type="ARBA" id="ARBA00023014"/>
    </source>
</evidence>
<dbReference type="GO" id="GO:0016002">
    <property type="term" value="F:sulfite reductase activity"/>
    <property type="evidence" value="ECO:0007669"/>
    <property type="project" value="TreeGrafter"/>
</dbReference>
<gene>
    <name evidence="7" type="ORF">K8I29_17925</name>
</gene>
<dbReference type="PANTHER" id="PTHR11493">
    <property type="entry name" value="SULFITE REDUCTASE [NADPH] SUBUNIT BETA-RELATED"/>
    <property type="match status" value="1"/>
</dbReference>
<sequence>MSEKNSEILPDERTEGEDAASGTPYLDELCKGPWPSHAKELKRTRYPIMMYEEGIRQRYTQWGHGGMSSVPGLGSGAIARKSRRPEIITHSNLIRVLGNPGNFYTTKAFRKICELTDKYGDSSLHVLTTNSNIEICGLMNDGQMKAITTELNAMGYDVGSAGDAIRNIPDCMGPALCEYAVSDTPRLKYFMTKYYIDDIQYPRFPFKIKTKMSGCPNDCGKAILHADVGIIGVFKDLPKVDNERLSLWVEKGGDIERVRNNCPTDAMDWDGKRLEIDGESCVRCMYCINRIPAIEPGDDRGVAITVGGNMKGKYGPKKGKVVFPFIKAASPEYKELVAAYSKICEVYDDHGKKKERLGDLMQRVGFDKFLEWCAVEVTTMNFSSPRRNTFYHWSTEEEAGGLHD</sequence>
<dbReference type="Gene3D" id="3.30.413.10">
    <property type="entry name" value="Sulfite Reductase Hemoprotein, domain 1"/>
    <property type="match status" value="1"/>
</dbReference>
<organism evidence="7 8">
    <name type="scientific">Candidatus Nitrobium versatile</name>
    <dbReference type="NCBI Taxonomy" id="2884831"/>
    <lineage>
        <taxon>Bacteria</taxon>
        <taxon>Pseudomonadati</taxon>
        <taxon>Nitrospirota</taxon>
        <taxon>Nitrospiria</taxon>
        <taxon>Nitrospirales</taxon>
        <taxon>Nitrospiraceae</taxon>
        <taxon>Candidatus Nitrobium</taxon>
    </lineage>
</organism>
<dbReference type="GO" id="GO:0000103">
    <property type="term" value="P:sulfate assimilation"/>
    <property type="evidence" value="ECO:0007669"/>
    <property type="project" value="TreeGrafter"/>
</dbReference>
<feature type="region of interest" description="Disordered" evidence="5">
    <location>
        <begin position="1"/>
        <end position="27"/>
    </location>
</feature>
<dbReference type="AlphaFoldDB" id="A0A953SDC1"/>
<dbReference type="GO" id="GO:0009337">
    <property type="term" value="C:sulfite reductase complex (NADPH)"/>
    <property type="evidence" value="ECO:0007669"/>
    <property type="project" value="TreeGrafter"/>
</dbReference>
<evidence type="ECO:0000256" key="2">
    <source>
        <dbReference type="ARBA" id="ARBA00022723"/>
    </source>
</evidence>